<dbReference type="PANTHER" id="PTHR33885:SF3">
    <property type="entry name" value="PHAGE SHOCK PROTEIN C"/>
    <property type="match status" value="1"/>
</dbReference>
<keyword evidence="4 6" id="KW-1133">Transmembrane helix</keyword>
<evidence type="ECO:0000256" key="4">
    <source>
        <dbReference type="ARBA" id="ARBA00022989"/>
    </source>
</evidence>
<proteinExistence type="predicted"/>
<comment type="subcellular location">
    <subcellularLocation>
        <location evidence="1">Cell membrane</location>
        <topology evidence="1">Single-pass membrane protein</topology>
    </subcellularLocation>
</comment>
<feature type="domain" description="Phage shock protein PspC N-terminal" evidence="7">
    <location>
        <begin position="10"/>
        <end position="66"/>
    </location>
</feature>
<keyword evidence="9" id="KW-1185">Reference proteome</keyword>
<evidence type="ECO:0000256" key="6">
    <source>
        <dbReference type="SAM" id="Phobius"/>
    </source>
</evidence>
<gene>
    <name evidence="8" type="ORF">GIY30_06015</name>
</gene>
<accession>A0A6L7GNW6</accession>
<dbReference type="GO" id="GO:0005886">
    <property type="term" value="C:plasma membrane"/>
    <property type="evidence" value="ECO:0007669"/>
    <property type="project" value="UniProtKB-SubCell"/>
</dbReference>
<organism evidence="8 9">
    <name type="scientific">Gordonia mangrovi</name>
    <dbReference type="NCBI Taxonomy" id="2665643"/>
    <lineage>
        <taxon>Bacteria</taxon>
        <taxon>Bacillati</taxon>
        <taxon>Actinomycetota</taxon>
        <taxon>Actinomycetes</taxon>
        <taxon>Mycobacteriales</taxon>
        <taxon>Gordoniaceae</taxon>
        <taxon>Gordonia</taxon>
    </lineage>
</organism>
<dbReference type="AlphaFoldDB" id="A0A6L7GNW6"/>
<protein>
    <submittedName>
        <fullName evidence="8">PspC domain-containing protein</fullName>
    </submittedName>
</protein>
<keyword evidence="2" id="KW-1003">Cell membrane</keyword>
<keyword evidence="3 6" id="KW-0812">Transmembrane</keyword>
<name>A0A6L7GNW6_9ACTN</name>
<evidence type="ECO:0000256" key="3">
    <source>
        <dbReference type="ARBA" id="ARBA00022692"/>
    </source>
</evidence>
<evidence type="ECO:0000256" key="1">
    <source>
        <dbReference type="ARBA" id="ARBA00004162"/>
    </source>
</evidence>
<evidence type="ECO:0000313" key="8">
    <source>
        <dbReference type="EMBL" id="MXP20911.1"/>
    </source>
</evidence>
<comment type="caution">
    <text evidence="8">The sequence shown here is derived from an EMBL/GenBank/DDBJ whole genome shotgun (WGS) entry which is preliminary data.</text>
</comment>
<dbReference type="PANTHER" id="PTHR33885">
    <property type="entry name" value="PHAGE SHOCK PROTEIN C"/>
    <property type="match status" value="1"/>
</dbReference>
<evidence type="ECO:0000256" key="2">
    <source>
        <dbReference type="ARBA" id="ARBA00022475"/>
    </source>
</evidence>
<feature type="transmembrane region" description="Helical" evidence="6">
    <location>
        <begin position="40"/>
        <end position="63"/>
    </location>
</feature>
<dbReference type="EMBL" id="WMBR01000001">
    <property type="protein sequence ID" value="MXP20911.1"/>
    <property type="molecule type" value="Genomic_DNA"/>
</dbReference>
<evidence type="ECO:0000313" key="9">
    <source>
        <dbReference type="Proteomes" id="UP000475545"/>
    </source>
</evidence>
<evidence type="ECO:0000256" key="5">
    <source>
        <dbReference type="ARBA" id="ARBA00023136"/>
    </source>
</evidence>
<sequence>MTTTTPGSTRLMRSRDDAWLGGVCGGIAKRFGWDVTVIRVLFVASILLPGPQVLLYLVLWLIIPREPVVPPSPVPYPTQPPAV</sequence>
<reference evidence="8 9" key="1">
    <citation type="submission" date="2019-11" db="EMBL/GenBank/DDBJ databases">
        <title>Gordonia sp. nov., a novel actinobacterium isolated from mangrove soil in Hainan.</title>
        <authorList>
            <person name="Huang X."/>
            <person name="Xie Y."/>
            <person name="Chu X."/>
            <person name="Xiao K."/>
        </authorList>
    </citation>
    <scope>NUCLEOTIDE SEQUENCE [LARGE SCALE GENOMIC DNA]</scope>
    <source>
        <strain evidence="8 9">HNM0687</strain>
    </source>
</reference>
<dbReference type="Proteomes" id="UP000475545">
    <property type="component" value="Unassembled WGS sequence"/>
</dbReference>
<dbReference type="Pfam" id="PF04024">
    <property type="entry name" value="PspC"/>
    <property type="match status" value="1"/>
</dbReference>
<dbReference type="InterPro" id="IPR052027">
    <property type="entry name" value="PspC"/>
</dbReference>
<dbReference type="RefSeq" id="WP_160900982.1">
    <property type="nucleotide sequence ID" value="NZ_CP102850.1"/>
</dbReference>
<dbReference type="InterPro" id="IPR007168">
    <property type="entry name" value="Phageshock_PspC_N"/>
</dbReference>
<keyword evidence="5 6" id="KW-0472">Membrane</keyword>
<evidence type="ECO:0000259" key="7">
    <source>
        <dbReference type="Pfam" id="PF04024"/>
    </source>
</evidence>